<dbReference type="GO" id="GO:0005768">
    <property type="term" value="C:endosome"/>
    <property type="evidence" value="ECO:0007669"/>
    <property type="project" value="TreeGrafter"/>
</dbReference>
<dbReference type="Pfam" id="PF05637">
    <property type="entry name" value="Glyco_transf_34"/>
    <property type="match status" value="1"/>
</dbReference>
<evidence type="ECO:0000256" key="8">
    <source>
        <dbReference type="ARBA" id="ARBA00023136"/>
    </source>
</evidence>
<keyword evidence="6" id="KW-1133">Transmembrane helix</keyword>
<keyword evidence="5" id="KW-0735">Signal-anchor</keyword>
<evidence type="ECO:0000313" key="10">
    <source>
        <dbReference type="Proteomes" id="UP001054889"/>
    </source>
</evidence>
<evidence type="ECO:0000256" key="5">
    <source>
        <dbReference type="ARBA" id="ARBA00022968"/>
    </source>
</evidence>
<dbReference type="GO" id="GO:0005802">
    <property type="term" value="C:trans-Golgi network"/>
    <property type="evidence" value="ECO:0007669"/>
    <property type="project" value="TreeGrafter"/>
</dbReference>
<sequence>MAFELPLSRYEGKNLVIHGYPDLLDRRSWISLNAGIFLLRNCQWSLDLLDAWVQVGPKGPVRVEAGKMLTASLTGRPAFDADDQSALIHLLLEERDTWMGRVHVETEFYLHGFWTGLVGKYEEMMEKHHPGLGDDRWPFITHFVGCKTCGRYEDYPLDRCLTSMERAINFADNQVLRLYGFQHRSLTSPKVRRVTNRSENPLEAKEAALKLDARFDSPSAVRFFFLLLLLFLGRATLCSGEDPRMLMHWRRNGDDQLFVLVIRMIQFIYINYYCTTKRDVYNDSIGVTCYKHGFRAANRDRTQGYDSNNVIMN</sequence>
<reference evidence="9" key="1">
    <citation type="journal article" date="2018" name="DNA Res.">
        <title>Multiple hybrid de novo genome assembly of finger millet, an orphan allotetraploid crop.</title>
        <authorList>
            <person name="Hatakeyama M."/>
            <person name="Aluri S."/>
            <person name="Balachadran M.T."/>
            <person name="Sivarajan S.R."/>
            <person name="Patrignani A."/>
            <person name="Gruter S."/>
            <person name="Poveda L."/>
            <person name="Shimizu-Inatsugi R."/>
            <person name="Baeten J."/>
            <person name="Francoijs K.J."/>
            <person name="Nataraja K.N."/>
            <person name="Reddy Y.A.N."/>
            <person name="Phadnis S."/>
            <person name="Ravikumar R.L."/>
            <person name="Schlapbach R."/>
            <person name="Sreeman S.M."/>
            <person name="Shimizu K.K."/>
        </authorList>
    </citation>
    <scope>NUCLEOTIDE SEQUENCE</scope>
</reference>
<keyword evidence="7" id="KW-0333">Golgi apparatus</keyword>
<evidence type="ECO:0000256" key="6">
    <source>
        <dbReference type="ARBA" id="ARBA00022989"/>
    </source>
</evidence>
<name>A0AAV5F0E6_ELECO</name>
<evidence type="ECO:0000256" key="7">
    <source>
        <dbReference type="ARBA" id="ARBA00023034"/>
    </source>
</evidence>
<dbReference type="GO" id="GO:0009969">
    <property type="term" value="P:xyloglucan biosynthetic process"/>
    <property type="evidence" value="ECO:0007669"/>
    <property type="project" value="TreeGrafter"/>
</dbReference>
<organism evidence="9 10">
    <name type="scientific">Eleusine coracana subsp. coracana</name>
    <dbReference type="NCBI Taxonomy" id="191504"/>
    <lineage>
        <taxon>Eukaryota</taxon>
        <taxon>Viridiplantae</taxon>
        <taxon>Streptophyta</taxon>
        <taxon>Embryophyta</taxon>
        <taxon>Tracheophyta</taxon>
        <taxon>Spermatophyta</taxon>
        <taxon>Magnoliopsida</taxon>
        <taxon>Liliopsida</taxon>
        <taxon>Poales</taxon>
        <taxon>Poaceae</taxon>
        <taxon>PACMAD clade</taxon>
        <taxon>Chloridoideae</taxon>
        <taxon>Cynodonteae</taxon>
        <taxon>Eleusininae</taxon>
        <taxon>Eleusine</taxon>
    </lineage>
</organism>
<dbReference type="GO" id="GO:0000139">
    <property type="term" value="C:Golgi membrane"/>
    <property type="evidence" value="ECO:0007669"/>
    <property type="project" value="UniProtKB-SubCell"/>
</dbReference>
<dbReference type="InterPro" id="IPR008630">
    <property type="entry name" value="Glyco_trans_34"/>
</dbReference>
<keyword evidence="2" id="KW-0328">Glycosyltransferase</keyword>
<dbReference type="GO" id="GO:0016758">
    <property type="term" value="F:hexosyltransferase activity"/>
    <property type="evidence" value="ECO:0007669"/>
    <property type="project" value="TreeGrafter"/>
</dbReference>
<dbReference type="EMBL" id="BQKI01000080">
    <property type="protein sequence ID" value="GJN28302.1"/>
    <property type="molecule type" value="Genomic_DNA"/>
</dbReference>
<evidence type="ECO:0000256" key="1">
    <source>
        <dbReference type="ARBA" id="ARBA00004323"/>
    </source>
</evidence>
<dbReference type="PANTHER" id="PTHR31311">
    <property type="entry name" value="XYLOGLUCAN 6-XYLOSYLTRANSFERASE 5-RELATED-RELATED"/>
    <property type="match status" value="1"/>
</dbReference>
<dbReference type="Proteomes" id="UP001054889">
    <property type="component" value="Unassembled WGS sequence"/>
</dbReference>
<keyword evidence="8" id="KW-0472">Membrane</keyword>
<keyword evidence="4" id="KW-0812">Transmembrane</keyword>
<keyword evidence="3" id="KW-0808">Transferase</keyword>
<dbReference type="PANTHER" id="PTHR31311:SF8">
    <property type="entry name" value="GLYCOSYLTRANSFERASE 3-RELATED"/>
    <property type="match status" value="1"/>
</dbReference>
<comment type="subcellular location">
    <subcellularLocation>
        <location evidence="1">Golgi apparatus membrane</location>
        <topology evidence="1">Single-pass type II membrane protein</topology>
    </subcellularLocation>
</comment>
<evidence type="ECO:0000256" key="3">
    <source>
        <dbReference type="ARBA" id="ARBA00022679"/>
    </source>
</evidence>
<dbReference type="AlphaFoldDB" id="A0AAV5F0E6"/>
<evidence type="ECO:0000313" key="9">
    <source>
        <dbReference type="EMBL" id="GJN28302.1"/>
    </source>
</evidence>
<reference evidence="9" key="2">
    <citation type="submission" date="2021-12" db="EMBL/GenBank/DDBJ databases">
        <title>Resequencing data analysis of finger millet.</title>
        <authorList>
            <person name="Hatakeyama M."/>
            <person name="Aluri S."/>
            <person name="Balachadran M.T."/>
            <person name="Sivarajan S.R."/>
            <person name="Poveda L."/>
            <person name="Shimizu-Inatsugi R."/>
            <person name="Schlapbach R."/>
            <person name="Sreeman S.M."/>
            <person name="Shimizu K.K."/>
        </authorList>
    </citation>
    <scope>NUCLEOTIDE SEQUENCE</scope>
</reference>
<evidence type="ECO:0000256" key="2">
    <source>
        <dbReference type="ARBA" id="ARBA00022676"/>
    </source>
</evidence>
<comment type="caution">
    <text evidence="9">The sequence shown here is derived from an EMBL/GenBank/DDBJ whole genome shotgun (WGS) entry which is preliminary data.</text>
</comment>
<protein>
    <recommendedName>
        <fullName evidence="11">Xyloglucan 6-xylosyltransferase</fullName>
    </recommendedName>
</protein>
<evidence type="ECO:0008006" key="11">
    <source>
        <dbReference type="Google" id="ProtNLM"/>
    </source>
</evidence>
<accession>A0AAV5F0E6</accession>
<proteinExistence type="predicted"/>
<evidence type="ECO:0000256" key="4">
    <source>
        <dbReference type="ARBA" id="ARBA00022692"/>
    </source>
</evidence>
<gene>
    <name evidence="9" type="primary">gb16411</name>
    <name evidence="9" type="ORF">PR202_gb16411</name>
</gene>
<keyword evidence="10" id="KW-1185">Reference proteome</keyword>